<evidence type="ECO:0000256" key="7">
    <source>
        <dbReference type="SAM" id="SignalP"/>
    </source>
</evidence>
<evidence type="ECO:0000256" key="2">
    <source>
        <dbReference type="ARBA" id="ARBA00022801"/>
    </source>
</evidence>
<comment type="similarity">
    <text evidence="1 6">Belongs to the glycosyl hydrolase 10 (cellulase F) family.</text>
</comment>
<dbReference type="SUPFAM" id="SSF51445">
    <property type="entry name" value="(Trans)glycosidases"/>
    <property type="match status" value="1"/>
</dbReference>
<dbReference type="PROSITE" id="PS51760">
    <property type="entry name" value="GH10_2"/>
    <property type="match status" value="1"/>
</dbReference>
<evidence type="ECO:0000256" key="3">
    <source>
        <dbReference type="ARBA" id="ARBA00023277"/>
    </source>
</evidence>
<comment type="catalytic activity">
    <reaction evidence="6">
        <text>Endohydrolysis of (1-&gt;4)-beta-D-xylosidic linkages in xylans.</text>
        <dbReference type="EC" id="3.2.1.8"/>
    </reaction>
</comment>
<feature type="domain" description="GH10" evidence="8">
    <location>
        <begin position="55"/>
        <end position="330"/>
    </location>
</feature>
<keyword evidence="7" id="KW-0732">Signal</keyword>
<evidence type="ECO:0000313" key="10">
    <source>
        <dbReference type="Proteomes" id="UP000807306"/>
    </source>
</evidence>
<keyword evidence="4 6" id="KW-0326">Glycosidase</keyword>
<dbReference type="InterPro" id="IPR001000">
    <property type="entry name" value="GH10_dom"/>
</dbReference>
<name>A0A9P6E4N2_9AGAR</name>
<dbReference type="PANTHER" id="PTHR31490:SF76">
    <property type="entry name" value="ENDO-1,4-BETA-XYLANASE C"/>
    <property type="match status" value="1"/>
</dbReference>
<evidence type="ECO:0000256" key="4">
    <source>
        <dbReference type="ARBA" id="ARBA00023295"/>
    </source>
</evidence>
<gene>
    <name evidence="9" type="ORF">CPB83DRAFT_899584</name>
</gene>
<protein>
    <recommendedName>
        <fullName evidence="6">Beta-xylanase</fullName>
        <ecNumber evidence="6">3.2.1.8</ecNumber>
    </recommendedName>
</protein>
<dbReference type="GO" id="GO:0031176">
    <property type="term" value="F:endo-1,4-beta-xylanase activity"/>
    <property type="evidence" value="ECO:0007669"/>
    <property type="project" value="UniProtKB-EC"/>
</dbReference>
<evidence type="ECO:0000256" key="5">
    <source>
        <dbReference type="ARBA" id="ARBA00023326"/>
    </source>
</evidence>
<reference evidence="9" key="1">
    <citation type="submission" date="2020-11" db="EMBL/GenBank/DDBJ databases">
        <authorList>
            <consortium name="DOE Joint Genome Institute"/>
            <person name="Ahrendt S."/>
            <person name="Riley R."/>
            <person name="Andreopoulos W."/>
            <person name="Labutti K."/>
            <person name="Pangilinan J."/>
            <person name="Ruiz-Duenas F.J."/>
            <person name="Barrasa J.M."/>
            <person name="Sanchez-Garcia M."/>
            <person name="Camarero S."/>
            <person name="Miyauchi S."/>
            <person name="Serrano A."/>
            <person name="Linde D."/>
            <person name="Babiker R."/>
            <person name="Drula E."/>
            <person name="Ayuso-Fernandez I."/>
            <person name="Pacheco R."/>
            <person name="Padilla G."/>
            <person name="Ferreira P."/>
            <person name="Barriuso J."/>
            <person name="Kellner H."/>
            <person name="Castanera R."/>
            <person name="Alfaro M."/>
            <person name="Ramirez L."/>
            <person name="Pisabarro A.G."/>
            <person name="Kuo A."/>
            <person name="Tritt A."/>
            <person name="Lipzen A."/>
            <person name="He G."/>
            <person name="Yan M."/>
            <person name="Ng V."/>
            <person name="Cullen D."/>
            <person name="Martin F."/>
            <person name="Rosso M.-N."/>
            <person name="Henrissat B."/>
            <person name="Hibbett D."/>
            <person name="Martinez A.T."/>
            <person name="Grigoriev I.V."/>
        </authorList>
    </citation>
    <scope>NUCLEOTIDE SEQUENCE</scope>
    <source>
        <strain evidence="9">CBS 506.95</strain>
    </source>
</reference>
<dbReference type="EC" id="3.2.1.8" evidence="6"/>
<organism evidence="9 10">
    <name type="scientific">Crepidotus variabilis</name>
    <dbReference type="NCBI Taxonomy" id="179855"/>
    <lineage>
        <taxon>Eukaryota</taxon>
        <taxon>Fungi</taxon>
        <taxon>Dikarya</taxon>
        <taxon>Basidiomycota</taxon>
        <taxon>Agaricomycotina</taxon>
        <taxon>Agaricomycetes</taxon>
        <taxon>Agaricomycetidae</taxon>
        <taxon>Agaricales</taxon>
        <taxon>Agaricineae</taxon>
        <taxon>Crepidotaceae</taxon>
        <taxon>Crepidotus</taxon>
    </lineage>
</organism>
<evidence type="ECO:0000256" key="1">
    <source>
        <dbReference type="ARBA" id="ARBA00007495"/>
    </source>
</evidence>
<feature type="signal peptide" evidence="7">
    <location>
        <begin position="1"/>
        <end position="22"/>
    </location>
</feature>
<dbReference type="Gene3D" id="3.20.20.80">
    <property type="entry name" value="Glycosidases"/>
    <property type="match status" value="1"/>
</dbReference>
<keyword evidence="10" id="KW-1185">Reference proteome</keyword>
<dbReference type="PRINTS" id="PR00134">
    <property type="entry name" value="GLHYDRLASE10"/>
</dbReference>
<sequence length="331" mass="35948">MSRLISLAFTAALLFQPCVVLSTPLSAEAATLNSKFQAHGKKFWGNVGDPNTFGNSGLVSVLAREFGAVTPEYTMKWETTEPSRGSYNFAPADQLVNWAVSNGKLIRGHTFVWHSSLPSWVQGINDHDTLLNVVANHVGALSGYFKGKLYVKSAWDVVNEVLNDDGSLRDSVFSRVLGESFISLAFKVCRDVDPNVIRYINDYGLEWDNAKTRAIVALVNRINAADGSQMIQGIGSQMHLEAGKAGGALAAMQILASANVREIAITELDIEYASPDDYKLVMNSCLGVPKCVSITSWGVSDPYSWRAAYTPLLFDGNNNPKAAYNALMAAL</sequence>
<dbReference type="Pfam" id="PF00331">
    <property type="entry name" value="Glyco_hydro_10"/>
    <property type="match status" value="1"/>
</dbReference>
<keyword evidence="5 6" id="KW-0624">Polysaccharide degradation</keyword>
<dbReference type="InterPro" id="IPR017853">
    <property type="entry name" value="GH"/>
</dbReference>
<accession>A0A9P6E4N2</accession>
<comment type="caution">
    <text evidence="9">The sequence shown here is derived from an EMBL/GenBank/DDBJ whole genome shotgun (WGS) entry which is preliminary data.</text>
</comment>
<evidence type="ECO:0000259" key="8">
    <source>
        <dbReference type="PROSITE" id="PS51760"/>
    </source>
</evidence>
<dbReference type="GO" id="GO:0000272">
    <property type="term" value="P:polysaccharide catabolic process"/>
    <property type="evidence" value="ECO:0007669"/>
    <property type="project" value="UniProtKB-KW"/>
</dbReference>
<dbReference type="AlphaFoldDB" id="A0A9P6E4N2"/>
<evidence type="ECO:0000313" key="9">
    <source>
        <dbReference type="EMBL" id="KAF9522491.1"/>
    </source>
</evidence>
<proteinExistence type="inferred from homology"/>
<dbReference type="Proteomes" id="UP000807306">
    <property type="component" value="Unassembled WGS sequence"/>
</dbReference>
<dbReference type="InterPro" id="IPR044846">
    <property type="entry name" value="GH10"/>
</dbReference>
<keyword evidence="2 6" id="KW-0378">Hydrolase</keyword>
<dbReference type="PANTHER" id="PTHR31490">
    <property type="entry name" value="GLYCOSYL HYDROLASE"/>
    <property type="match status" value="1"/>
</dbReference>
<dbReference type="OrthoDB" id="3055998at2759"/>
<feature type="chain" id="PRO_5040396110" description="Beta-xylanase" evidence="7">
    <location>
        <begin position="23"/>
        <end position="331"/>
    </location>
</feature>
<evidence type="ECO:0000256" key="6">
    <source>
        <dbReference type="RuleBase" id="RU361174"/>
    </source>
</evidence>
<dbReference type="EMBL" id="MU157943">
    <property type="protein sequence ID" value="KAF9522491.1"/>
    <property type="molecule type" value="Genomic_DNA"/>
</dbReference>
<dbReference type="SMART" id="SM00633">
    <property type="entry name" value="Glyco_10"/>
    <property type="match status" value="1"/>
</dbReference>
<keyword evidence="3 6" id="KW-0119">Carbohydrate metabolism</keyword>